<name>A0A8R1XWZ9_ONCVO</name>
<evidence type="ECO:0000256" key="1">
    <source>
        <dbReference type="ARBA" id="ARBA00004141"/>
    </source>
</evidence>
<evidence type="ECO:0000256" key="2">
    <source>
        <dbReference type="ARBA" id="ARBA00022692"/>
    </source>
</evidence>
<feature type="transmembrane region" description="Helical" evidence="5">
    <location>
        <begin position="123"/>
        <end position="150"/>
    </location>
</feature>
<dbReference type="EnsemblMetazoa" id="OVOC2041.1">
    <property type="protein sequence ID" value="OVOC2041.1"/>
    <property type="gene ID" value="WBGene00238850"/>
</dbReference>
<evidence type="ECO:0000256" key="5">
    <source>
        <dbReference type="SAM" id="Phobius"/>
    </source>
</evidence>
<evidence type="ECO:0000256" key="3">
    <source>
        <dbReference type="ARBA" id="ARBA00022989"/>
    </source>
</evidence>
<reference evidence="7" key="1">
    <citation type="submission" date="2013-10" db="EMBL/GenBank/DDBJ databases">
        <title>Genome sequencing of Onchocerca volvulus.</title>
        <authorList>
            <person name="Cotton J."/>
            <person name="Tsai J."/>
            <person name="Stanley E."/>
            <person name="Tracey A."/>
            <person name="Holroyd N."/>
            <person name="Lustigman S."/>
            <person name="Berriman M."/>
        </authorList>
    </citation>
    <scope>NUCLEOTIDE SEQUENCE</scope>
</reference>
<dbReference type="Pfam" id="PF10292">
    <property type="entry name" value="7TM_GPCR_Srab"/>
    <property type="match status" value="1"/>
</dbReference>
<dbReference type="AlphaFoldDB" id="A0A8R1XWZ9"/>
<keyword evidence="7" id="KW-1185">Reference proteome</keyword>
<reference evidence="6" key="2">
    <citation type="submission" date="2022-06" db="UniProtKB">
        <authorList>
            <consortium name="EnsemblMetazoa"/>
        </authorList>
    </citation>
    <scope>IDENTIFICATION</scope>
</reference>
<accession>A0A8R1XWZ9</accession>
<evidence type="ECO:0000313" key="7">
    <source>
        <dbReference type="Proteomes" id="UP000024404"/>
    </source>
</evidence>
<evidence type="ECO:0000313" key="6">
    <source>
        <dbReference type="EnsemblMetazoa" id="OVOC2041.1"/>
    </source>
</evidence>
<dbReference type="EMBL" id="CMVM020000066">
    <property type="status" value="NOT_ANNOTATED_CDS"/>
    <property type="molecule type" value="Genomic_DNA"/>
</dbReference>
<dbReference type="InterPro" id="IPR053286">
    <property type="entry name" value="Nematode_rcpt-like_srab"/>
</dbReference>
<dbReference type="Proteomes" id="UP000024404">
    <property type="component" value="Unassembled WGS sequence"/>
</dbReference>
<feature type="transmembrane region" description="Helical" evidence="5">
    <location>
        <begin position="39"/>
        <end position="60"/>
    </location>
</feature>
<keyword evidence="4 5" id="KW-0472">Membrane</keyword>
<protein>
    <recommendedName>
        <fullName evidence="8">G-protein coupled receptors family 1 profile domain-containing protein</fullName>
    </recommendedName>
</protein>
<evidence type="ECO:0008006" key="8">
    <source>
        <dbReference type="Google" id="ProtNLM"/>
    </source>
</evidence>
<organism evidence="6 7">
    <name type="scientific">Onchocerca volvulus</name>
    <dbReference type="NCBI Taxonomy" id="6282"/>
    <lineage>
        <taxon>Eukaryota</taxon>
        <taxon>Metazoa</taxon>
        <taxon>Ecdysozoa</taxon>
        <taxon>Nematoda</taxon>
        <taxon>Chromadorea</taxon>
        <taxon>Rhabditida</taxon>
        <taxon>Spirurina</taxon>
        <taxon>Spiruromorpha</taxon>
        <taxon>Filarioidea</taxon>
        <taxon>Onchocercidae</taxon>
        <taxon>Onchocerca</taxon>
    </lineage>
</organism>
<dbReference type="PANTHER" id="PTHR46561:SF11">
    <property type="entry name" value="SERPENTINE RECEPTOR CLASS ALPHA_BETA-14"/>
    <property type="match status" value="1"/>
</dbReference>
<sequence length="174" mass="19867">MRIPIALTLFLNATSIPSIVIERAIATYFSSRYEKFGKSIAVILIVAQSGIGIGSFLFIASNFKLFDPEKAVYCFATNDDNKTKVAVIIGFYMTIDFISRFHSNKIYANLSHRYQIMENINSLQVLSPMIVFHSLFMTVYLGAIFLCFVIDFNFSYKQYAIYLESSFFLLQCQS</sequence>
<keyword evidence="3 5" id="KW-1133">Transmembrane helix</keyword>
<proteinExistence type="predicted"/>
<dbReference type="InterPro" id="IPR019408">
    <property type="entry name" value="7TM_GPCR_serpentine_rcpt_Srab"/>
</dbReference>
<evidence type="ECO:0000256" key="4">
    <source>
        <dbReference type="ARBA" id="ARBA00023136"/>
    </source>
</evidence>
<dbReference type="GO" id="GO:0016020">
    <property type="term" value="C:membrane"/>
    <property type="evidence" value="ECO:0007669"/>
    <property type="project" value="UniProtKB-SubCell"/>
</dbReference>
<comment type="subcellular location">
    <subcellularLocation>
        <location evidence="1">Membrane</location>
        <topology evidence="1">Multi-pass membrane protein</topology>
    </subcellularLocation>
</comment>
<dbReference type="PANTHER" id="PTHR46561">
    <property type="entry name" value="SERPENTINE RECEPTOR, CLASS AB (CLASS A-LIKE)-RELATED"/>
    <property type="match status" value="1"/>
</dbReference>
<keyword evidence="2 5" id="KW-0812">Transmembrane</keyword>